<evidence type="ECO:0000256" key="1">
    <source>
        <dbReference type="ARBA" id="ARBA00004651"/>
    </source>
</evidence>
<gene>
    <name evidence="9" type="ORF">SAMN04489807_2316</name>
</gene>
<evidence type="ECO:0000259" key="8">
    <source>
        <dbReference type="Pfam" id="PF09335"/>
    </source>
</evidence>
<proteinExistence type="inferred from homology"/>
<reference evidence="10" key="1">
    <citation type="submission" date="2016-10" db="EMBL/GenBank/DDBJ databases">
        <authorList>
            <person name="Varghese N."/>
            <person name="Submissions S."/>
        </authorList>
    </citation>
    <scope>NUCLEOTIDE SEQUENCE [LARGE SCALE GENOMIC DNA]</scope>
    <source>
        <strain evidence="10">DSM 16089</strain>
    </source>
</reference>
<dbReference type="AlphaFoldDB" id="A0A1H4N0K8"/>
<dbReference type="PANTHER" id="PTHR30353:SF0">
    <property type="entry name" value="TRANSMEMBRANE PROTEIN"/>
    <property type="match status" value="1"/>
</dbReference>
<dbReference type="InterPro" id="IPR032816">
    <property type="entry name" value="VTT_dom"/>
</dbReference>
<evidence type="ECO:0000256" key="3">
    <source>
        <dbReference type="ARBA" id="ARBA00022475"/>
    </source>
</evidence>
<dbReference type="OrthoDB" id="162303at2"/>
<keyword evidence="5 7" id="KW-1133">Transmembrane helix</keyword>
<dbReference type="InterPro" id="IPR032818">
    <property type="entry name" value="DedA-like"/>
</dbReference>
<evidence type="ECO:0000313" key="10">
    <source>
        <dbReference type="Proteomes" id="UP000183750"/>
    </source>
</evidence>
<keyword evidence="10" id="KW-1185">Reference proteome</keyword>
<feature type="transmembrane region" description="Helical" evidence="7">
    <location>
        <begin position="52"/>
        <end position="77"/>
    </location>
</feature>
<feature type="domain" description="VTT" evidence="8">
    <location>
        <begin position="68"/>
        <end position="193"/>
    </location>
</feature>
<comment type="similarity">
    <text evidence="2 7">Belongs to the DedA family.</text>
</comment>
<organism evidence="9 10">
    <name type="scientific">Microbacterium hydrocarbonoxydans</name>
    <dbReference type="NCBI Taxonomy" id="273678"/>
    <lineage>
        <taxon>Bacteria</taxon>
        <taxon>Bacillati</taxon>
        <taxon>Actinomycetota</taxon>
        <taxon>Actinomycetes</taxon>
        <taxon>Micrococcales</taxon>
        <taxon>Microbacteriaceae</taxon>
        <taxon>Microbacterium</taxon>
    </lineage>
</organism>
<evidence type="ECO:0000256" key="6">
    <source>
        <dbReference type="ARBA" id="ARBA00023136"/>
    </source>
</evidence>
<dbReference type="Proteomes" id="UP000183750">
    <property type="component" value="Unassembled WGS sequence"/>
</dbReference>
<name>A0A1H4N0K8_9MICO</name>
<dbReference type="Pfam" id="PF09335">
    <property type="entry name" value="VTT_dom"/>
    <property type="match status" value="1"/>
</dbReference>
<comment type="subcellular location">
    <subcellularLocation>
        <location evidence="1 7">Cell membrane</location>
        <topology evidence="1 7">Multi-pass membrane protein</topology>
    </subcellularLocation>
</comment>
<accession>A0A1H4N0K8</accession>
<feature type="transmembrane region" description="Helical" evidence="7">
    <location>
        <begin position="174"/>
        <end position="198"/>
    </location>
</feature>
<evidence type="ECO:0000313" key="9">
    <source>
        <dbReference type="EMBL" id="SEB88617.1"/>
    </source>
</evidence>
<feature type="transmembrane region" description="Helical" evidence="7">
    <location>
        <begin position="204"/>
        <end position="224"/>
    </location>
</feature>
<sequence length="230" mass="24092">MTPRERGTPPEHQKFTGCWIAGHRLSRRRLPFTCGPHCGGVPSDLLSGPWSLAIMVLLVFGDAFFVIVPGEIAVTALGALSSTAGTPPLWSVVVCAAVAAAAGDVCCYLIGRTVGTERWAWMRAPRVQRALGWARRRLDGGTATVLFTARFVPFARLAINLVAGASRLPVGRYLCLVSLAALGWAAYQASVGAVVAVLVPGGPVVAVVVSVAVAVALGAAIDVVSRRLRR</sequence>
<evidence type="ECO:0000256" key="2">
    <source>
        <dbReference type="ARBA" id="ARBA00010792"/>
    </source>
</evidence>
<feature type="transmembrane region" description="Helical" evidence="7">
    <location>
        <begin position="89"/>
        <end position="111"/>
    </location>
</feature>
<evidence type="ECO:0000256" key="7">
    <source>
        <dbReference type="RuleBase" id="RU367016"/>
    </source>
</evidence>
<keyword evidence="4 7" id="KW-0812">Transmembrane</keyword>
<dbReference type="GO" id="GO:0005886">
    <property type="term" value="C:plasma membrane"/>
    <property type="evidence" value="ECO:0007669"/>
    <property type="project" value="UniProtKB-SubCell"/>
</dbReference>
<evidence type="ECO:0000256" key="5">
    <source>
        <dbReference type="ARBA" id="ARBA00022989"/>
    </source>
</evidence>
<dbReference type="EMBL" id="FNSQ01000005">
    <property type="protein sequence ID" value="SEB88617.1"/>
    <property type="molecule type" value="Genomic_DNA"/>
</dbReference>
<keyword evidence="6 7" id="KW-0472">Membrane</keyword>
<evidence type="ECO:0000256" key="4">
    <source>
        <dbReference type="ARBA" id="ARBA00022692"/>
    </source>
</evidence>
<dbReference type="PANTHER" id="PTHR30353">
    <property type="entry name" value="INNER MEMBRANE PROTEIN DEDA-RELATED"/>
    <property type="match status" value="1"/>
</dbReference>
<keyword evidence="3 7" id="KW-1003">Cell membrane</keyword>
<protein>
    <submittedName>
        <fullName evidence="9">Membrane protein DedA, SNARE-associated domain</fullName>
    </submittedName>
</protein>